<dbReference type="SFLD" id="SFLDS00029">
    <property type="entry name" value="Radical_SAM"/>
    <property type="match status" value="1"/>
</dbReference>
<dbReference type="Pfam" id="PF04055">
    <property type="entry name" value="Radical_SAM"/>
    <property type="match status" value="1"/>
</dbReference>
<comment type="caution">
    <text evidence="19">The sequence shown here is derived from an EMBL/GenBank/DDBJ whole genome shotgun (WGS) entry which is preliminary data.</text>
</comment>
<keyword evidence="12 15" id="KW-0627">Porphyrin biosynthesis</keyword>
<dbReference type="SFLD" id="SFLDG01065">
    <property type="entry name" value="anaerobic_coproporphyrinogen-I"/>
    <property type="match status" value="1"/>
</dbReference>
<feature type="binding site" evidence="17">
    <location>
        <position position="70"/>
    </location>
    <ligand>
        <name>[4Fe-4S] cluster</name>
        <dbReference type="ChEBI" id="CHEBI:49883"/>
        <note>4Fe-4S-S-AdoMet</note>
    </ligand>
</feature>
<evidence type="ECO:0000313" key="20">
    <source>
        <dbReference type="Proteomes" id="UP000076555"/>
    </source>
</evidence>
<dbReference type="GO" id="GO:0051989">
    <property type="term" value="F:coproporphyrinogen dehydrogenase activity"/>
    <property type="evidence" value="ECO:0007669"/>
    <property type="project" value="UniProtKB-EC"/>
</dbReference>
<dbReference type="OrthoDB" id="9808022at2"/>
<keyword evidence="11 15" id="KW-0411">Iron-sulfur</keyword>
<feature type="binding site" evidence="16">
    <location>
        <position position="177"/>
    </location>
    <ligand>
        <name>S-adenosyl-L-methionine</name>
        <dbReference type="ChEBI" id="CHEBI:59789"/>
        <label>2</label>
    </ligand>
</feature>
<dbReference type="GO" id="GO:0046872">
    <property type="term" value="F:metal ion binding"/>
    <property type="evidence" value="ECO:0007669"/>
    <property type="project" value="UniProtKB-KW"/>
</dbReference>
<dbReference type="PANTHER" id="PTHR13932">
    <property type="entry name" value="COPROPORPHYRINIGEN III OXIDASE"/>
    <property type="match status" value="1"/>
</dbReference>
<dbReference type="FunFam" id="3.80.30.20:FF:000012">
    <property type="entry name" value="Coproporphyrinogen-III oxidase"/>
    <property type="match status" value="1"/>
</dbReference>
<dbReference type="InterPro" id="IPR007197">
    <property type="entry name" value="rSAM"/>
</dbReference>
<dbReference type="InterPro" id="IPR004558">
    <property type="entry name" value="Coprogen_oxidase_HemN"/>
</dbReference>
<protein>
    <recommendedName>
        <fullName evidence="15">Coproporphyrinogen-III oxidase</fullName>
        <ecNumber evidence="15">1.3.98.3</ecNumber>
    </recommendedName>
</protein>
<dbReference type="InterPro" id="IPR023404">
    <property type="entry name" value="rSAM_horseshoe"/>
</dbReference>
<dbReference type="AlphaFoldDB" id="A0A161URB6"/>
<dbReference type="InterPro" id="IPR058240">
    <property type="entry name" value="rSAM_sf"/>
</dbReference>
<evidence type="ECO:0000256" key="17">
    <source>
        <dbReference type="PIRSR" id="PIRSR000167-2"/>
    </source>
</evidence>
<comment type="catalytic activity">
    <reaction evidence="14 15">
        <text>coproporphyrinogen III + 2 S-adenosyl-L-methionine = protoporphyrinogen IX + 2 5'-deoxyadenosine + 2 L-methionine + 2 CO2</text>
        <dbReference type="Rhea" id="RHEA:15425"/>
        <dbReference type="ChEBI" id="CHEBI:16526"/>
        <dbReference type="ChEBI" id="CHEBI:17319"/>
        <dbReference type="ChEBI" id="CHEBI:57307"/>
        <dbReference type="ChEBI" id="CHEBI:57309"/>
        <dbReference type="ChEBI" id="CHEBI:57844"/>
        <dbReference type="ChEBI" id="CHEBI:59789"/>
        <dbReference type="EC" id="1.3.98.3"/>
    </reaction>
</comment>
<comment type="subcellular location">
    <subcellularLocation>
        <location evidence="1 15">Cytoplasm</location>
    </subcellularLocation>
</comment>
<feature type="binding site" evidence="17">
    <location>
        <position position="66"/>
    </location>
    <ligand>
        <name>[4Fe-4S] cluster</name>
        <dbReference type="ChEBI" id="CHEBI:49883"/>
        <note>4Fe-4S-S-AdoMet</note>
    </ligand>
</feature>
<dbReference type="UniPathway" id="UPA00251">
    <property type="reaction ID" value="UER00323"/>
</dbReference>
<evidence type="ECO:0000256" key="2">
    <source>
        <dbReference type="ARBA" id="ARBA00004785"/>
    </source>
</evidence>
<dbReference type="GO" id="GO:0005737">
    <property type="term" value="C:cytoplasm"/>
    <property type="evidence" value="ECO:0007669"/>
    <property type="project" value="UniProtKB-SubCell"/>
</dbReference>
<evidence type="ECO:0000256" key="12">
    <source>
        <dbReference type="ARBA" id="ARBA00023244"/>
    </source>
</evidence>
<evidence type="ECO:0000256" key="8">
    <source>
        <dbReference type="ARBA" id="ARBA00022723"/>
    </source>
</evidence>
<dbReference type="SMART" id="SM00729">
    <property type="entry name" value="Elp3"/>
    <property type="match status" value="1"/>
</dbReference>
<dbReference type="NCBIfam" id="TIGR00538">
    <property type="entry name" value="hemN"/>
    <property type="match status" value="1"/>
</dbReference>
<feature type="binding site" evidence="16">
    <location>
        <position position="214"/>
    </location>
    <ligand>
        <name>S-adenosyl-L-methionine</name>
        <dbReference type="ChEBI" id="CHEBI:59789"/>
        <label>2</label>
    </ligand>
</feature>
<dbReference type="GO" id="GO:0051539">
    <property type="term" value="F:4 iron, 4 sulfur cluster binding"/>
    <property type="evidence" value="ECO:0007669"/>
    <property type="project" value="UniProtKB-KW"/>
</dbReference>
<keyword evidence="8 15" id="KW-0479">Metal-binding</keyword>
<comment type="pathway">
    <text evidence="2 15">Porphyrin-containing compound metabolism; protoporphyrin-IX biosynthesis; protoporphyrinogen-IX from coproporphyrinogen-III (AdoMet route): step 1/1.</text>
</comment>
<comment type="cofactor">
    <cofactor evidence="15 17">
        <name>[4Fe-4S] cluster</name>
        <dbReference type="ChEBI" id="CHEBI:49883"/>
    </cofactor>
    <text evidence="15 17">Binds 1 [4Fe-4S] cluster. The cluster is coordinated with 3 cysteines and an exchangeable S-adenosyl-L-methionine.</text>
</comment>
<dbReference type="SFLD" id="SFLDG01082">
    <property type="entry name" value="B12-binding_domain_containing"/>
    <property type="match status" value="1"/>
</dbReference>
<evidence type="ECO:0000256" key="13">
    <source>
        <dbReference type="ARBA" id="ARBA00024295"/>
    </source>
</evidence>
<dbReference type="EMBL" id="LWAJ01000253">
    <property type="protein sequence ID" value="KZL48323.1"/>
    <property type="molecule type" value="Genomic_DNA"/>
</dbReference>
<keyword evidence="5 15" id="KW-0004">4Fe-4S</keyword>
<dbReference type="Gene3D" id="3.80.30.20">
    <property type="entry name" value="tm_1862 like domain"/>
    <property type="match status" value="1"/>
</dbReference>
<evidence type="ECO:0000259" key="18">
    <source>
        <dbReference type="PROSITE" id="PS51918"/>
    </source>
</evidence>
<keyword evidence="7 15" id="KW-0949">S-adenosyl-L-methionine</keyword>
<dbReference type="PANTHER" id="PTHR13932:SF6">
    <property type="entry name" value="OXYGEN-INDEPENDENT COPROPORPHYRINOGEN III OXIDASE"/>
    <property type="match status" value="1"/>
</dbReference>
<dbReference type="GO" id="GO:0004109">
    <property type="term" value="F:coproporphyrinogen oxidase activity"/>
    <property type="evidence" value="ECO:0007669"/>
    <property type="project" value="InterPro"/>
</dbReference>
<feature type="binding site" evidence="16">
    <location>
        <begin position="72"/>
        <end position="74"/>
    </location>
    <ligand>
        <name>S-adenosyl-L-methionine</name>
        <dbReference type="ChEBI" id="CHEBI:59789"/>
        <label>2</label>
    </ligand>
</feature>
<dbReference type="Pfam" id="PF06969">
    <property type="entry name" value="HemN_C"/>
    <property type="match status" value="1"/>
</dbReference>
<feature type="binding site" evidence="16">
    <location>
        <position position="334"/>
    </location>
    <ligand>
        <name>S-adenosyl-L-methionine</name>
        <dbReference type="ChEBI" id="CHEBI:59789"/>
        <label>1</label>
    </ligand>
</feature>
<feature type="binding site" evidence="16">
    <location>
        <position position="117"/>
    </location>
    <ligand>
        <name>S-adenosyl-L-methionine</name>
        <dbReference type="ChEBI" id="CHEBI:59789"/>
        <label>1</label>
    </ligand>
</feature>
<dbReference type="PROSITE" id="PS51918">
    <property type="entry name" value="RADICAL_SAM"/>
    <property type="match status" value="1"/>
</dbReference>
<evidence type="ECO:0000256" key="4">
    <source>
        <dbReference type="ARBA" id="ARBA00011245"/>
    </source>
</evidence>
<evidence type="ECO:0000256" key="9">
    <source>
        <dbReference type="ARBA" id="ARBA00023002"/>
    </source>
</evidence>
<feature type="binding site" evidence="16">
    <location>
        <position position="60"/>
    </location>
    <ligand>
        <name>S-adenosyl-L-methionine</name>
        <dbReference type="ChEBI" id="CHEBI:59789"/>
        <label>1</label>
    </ligand>
</feature>
<keyword evidence="9 15" id="KW-0560">Oxidoreductase</keyword>
<comment type="subunit">
    <text evidence="4">Monomer.</text>
</comment>
<gene>
    <name evidence="19" type="ORF">A2T98_18545</name>
</gene>
<reference evidence="19 20" key="1">
    <citation type="submission" date="2016-04" db="EMBL/GenBank/DDBJ databases">
        <title>Draft Genome Assembly of the Bloom-forming Cyanobacterium Nodularia spumigena Strain CENA596 in Shrimp Production Ponds.</title>
        <authorList>
            <person name="Popin R.V."/>
            <person name="Rigonato J."/>
            <person name="Abreu V.A."/>
            <person name="Andreote A.P."/>
            <person name="Silveira S.B."/>
            <person name="Odebrecht C."/>
            <person name="Fiore M.F."/>
        </authorList>
    </citation>
    <scope>NUCLEOTIDE SEQUENCE [LARGE SCALE GENOMIC DNA]</scope>
    <source>
        <strain evidence="19 20">CENA596</strain>
    </source>
</reference>
<evidence type="ECO:0000256" key="3">
    <source>
        <dbReference type="ARBA" id="ARBA00005493"/>
    </source>
</evidence>
<evidence type="ECO:0000256" key="7">
    <source>
        <dbReference type="ARBA" id="ARBA00022691"/>
    </source>
</evidence>
<dbReference type="GO" id="GO:0006782">
    <property type="term" value="P:protoporphyrinogen IX biosynthetic process"/>
    <property type="evidence" value="ECO:0007669"/>
    <property type="project" value="UniProtKB-UniPathway"/>
</dbReference>
<name>A0A161URB6_NODSP</name>
<evidence type="ECO:0000256" key="15">
    <source>
        <dbReference type="PIRNR" id="PIRNR000167"/>
    </source>
</evidence>
<dbReference type="InterPro" id="IPR006638">
    <property type="entry name" value="Elp3/MiaA/NifB-like_rSAM"/>
</dbReference>
<dbReference type="InterPro" id="IPR010723">
    <property type="entry name" value="HemN_C"/>
</dbReference>
<comment type="function">
    <text evidence="13">Involved in the heme biosynthesis. Catalyzes the anaerobic oxidative decarboxylation of propionate groups of rings A and B of coproporphyrinogen III to yield the vinyl groups in protoporphyrinogen IX.</text>
</comment>
<proteinExistence type="inferred from homology"/>
<dbReference type="Proteomes" id="UP000076555">
    <property type="component" value="Unassembled WGS sequence"/>
</dbReference>
<evidence type="ECO:0000313" key="19">
    <source>
        <dbReference type="EMBL" id="KZL48323.1"/>
    </source>
</evidence>
<feature type="binding site" evidence="16">
    <location>
        <position position="248"/>
    </location>
    <ligand>
        <name>S-adenosyl-L-methionine</name>
        <dbReference type="ChEBI" id="CHEBI:59789"/>
        <label>2</label>
    </ligand>
</feature>
<evidence type="ECO:0000256" key="14">
    <source>
        <dbReference type="ARBA" id="ARBA00048321"/>
    </source>
</evidence>
<dbReference type="InterPro" id="IPR034505">
    <property type="entry name" value="Coproporphyrinogen-III_oxidase"/>
</dbReference>
<evidence type="ECO:0000256" key="11">
    <source>
        <dbReference type="ARBA" id="ARBA00023014"/>
    </source>
</evidence>
<accession>A0A161URB6</accession>
<evidence type="ECO:0000256" key="10">
    <source>
        <dbReference type="ARBA" id="ARBA00023004"/>
    </source>
</evidence>
<comment type="similarity">
    <text evidence="3 15">Belongs to the anaerobic coproporphyrinogen-III oxidase family.</text>
</comment>
<evidence type="ECO:0000256" key="1">
    <source>
        <dbReference type="ARBA" id="ARBA00004496"/>
    </source>
</evidence>
<feature type="binding site" evidence="16">
    <location>
        <position position="150"/>
    </location>
    <ligand>
        <name>S-adenosyl-L-methionine</name>
        <dbReference type="ChEBI" id="CHEBI:59789"/>
        <label>1</label>
    </ligand>
</feature>
<dbReference type="PIRSF" id="PIRSF000167">
    <property type="entry name" value="HemN"/>
    <property type="match status" value="1"/>
</dbReference>
<feature type="binding site" evidence="16">
    <location>
        <begin position="118"/>
        <end position="119"/>
    </location>
    <ligand>
        <name>S-adenosyl-L-methionine</name>
        <dbReference type="ChEBI" id="CHEBI:59789"/>
        <label>2</label>
    </ligand>
</feature>
<feature type="domain" description="Radical SAM core" evidence="18">
    <location>
        <begin position="51"/>
        <end position="285"/>
    </location>
</feature>
<sequence>MVFVLPSVKFDLDMIKKYDNPAPRYTSYPPATELSPEFTVTDFHDAIAASNYRKSPLSLYFHIPFCESACYFCGCNTVISQNKNIAKPYLEHLVREIKNMARLIDSDRKVLQIHWGGGTPNYLNHEQVKFLWKHITENFNIDPQAEISIEINPAYVDQDYIFFLREVGFNRISFGIQDFNPQVQLAVNRLQPEELLFDVMTWIKAAKFDSVNVDLIYGLPHQTLQTFQETVKKTIDLDPNRIVVFNFAYVPWMKPAQKNIPQAALPQPQEKLQILKMTIEELTSNKYLFIGMDHFAKDNDELAIAQQNHTLQRNFQGYTTHAGTELLGFGATSISMLNDAYVQNHKPLKDYYQAIASDILPISKGIKLSQDDIIRRDVIMCIMSHFHLNKQDIAEKYHINFDEYFHHELKALAHLQADELVNISTNHIQITDIGRLLVRNIAVIFDNYNQTKEQRFSRAI</sequence>
<dbReference type="SUPFAM" id="SSF102114">
    <property type="entry name" value="Radical SAM enzymes"/>
    <property type="match status" value="1"/>
</dbReference>
<keyword evidence="6 15" id="KW-0963">Cytoplasm</keyword>
<evidence type="ECO:0000256" key="6">
    <source>
        <dbReference type="ARBA" id="ARBA00022490"/>
    </source>
</evidence>
<dbReference type="RefSeq" id="WP_063874039.1">
    <property type="nucleotide sequence ID" value="NZ_CAWMRI010000253.1"/>
</dbReference>
<dbReference type="FunFam" id="1.10.10.920:FF:000001">
    <property type="entry name" value="Coproporphyrinogen-III oxidase"/>
    <property type="match status" value="1"/>
</dbReference>
<organism evidence="19 20">
    <name type="scientific">Nodularia spumigena CENA596</name>
    <dbReference type="NCBI Taxonomy" id="1819295"/>
    <lineage>
        <taxon>Bacteria</taxon>
        <taxon>Bacillati</taxon>
        <taxon>Cyanobacteriota</taxon>
        <taxon>Cyanophyceae</taxon>
        <taxon>Nostocales</taxon>
        <taxon>Nodulariaceae</taxon>
        <taxon>Nodularia</taxon>
    </lineage>
</organism>
<feature type="binding site" evidence="17">
    <location>
        <position position="73"/>
    </location>
    <ligand>
        <name>[4Fe-4S] cluster</name>
        <dbReference type="ChEBI" id="CHEBI:49883"/>
        <note>4Fe-4S-S-AdoMet</note>
    </ligand>
</feature>
<evidence type="ECO:0000256" key="16">
    <source>
        <dbReference type="PIRSR" id="PIRSR000167-1"/>
    </source>
</evidence>
<evidence type="ECO:0000256" key="5">
    <source>
        <dbReference type="ARBA" id="ARBA00022485"/>
    </source>
</evidence>
<dbReference type="EC" id="1.3.98.3" evidence="15"/>
<feature type="binding site" evidence="16">
    <location>
        <position position="189"/>
    </location>
    <ligand>
        <name>S-adenosyl-L-methionine</name>
        <dbReference type="ChEBI" id="CHEBI:59789"/>
        <label>2</label>
    </ligand>
</feature>
<dbReference type="Gene3D" id="1.10.10.920">
    <property type="match status" value="1"/>
</dbReference>
<keyword evidence="10 15" id="KW-0408">Iron</keyword>